<proteinExistence type="predicted"/>
<sequence>MLIVSWPEPCARSFSVCTWASPITGTVTLRSRVGENALDLPVPEEIRPRITATAPRSIAACVGADPAGALT</sequence>
<protein>
    <submittedName>
        <fullName evidence="1">Uncharacterized protein</fullName>
    </submittedName>
</protein>
<gene>
    <name evidence="1" type="ORF">C8D88_103432</name>
</gene>
<organism evidence="1 2">
    <name type="scientific">Lentzea atacamensis</name>
    <dbReference type="NCBI Taxonomy" id="531938"/>
    <lineage>
        <taxon>Bacteria</taxon>
        <taxon>Bacillati</taxon>
        <taxon>Actinomycetota</taxon>
        <taxon>Actinomycetes</taxon>
        <taxon>Pseudonocardiales</taxon>
        <taxon>Pseudonocardiaceae</taxon>
        <taxon>Lentzea</taxon>
    </lineage>
</organism>
<dbReference type="Proteomes" id="UP000246005">
    <property type="component" value="Unassembled WGS sequence"/>
</dbReference>
<accession>A0A316I4B4</accession>
<name>A0A316I4B4_9PSEU</name>
<reference evidence="1 2" key="1">
    <citation type="submission" date="2018-05" db="EMBL/GenBank/DDBJ databases">
        <title>Genomic Encyclopedia of Type Strains, Phase IV (KMG-IV): sequencing the most valuable type-strain genomes for metagenomic binning, comparative biology and taxonomic classification.</title>
        <authorList>
            <person name="Goeker M."/>
        </authorList>
    </citation>
    <scope>NUCLEOTIDE SEQUENCE [LARGE SCALE GENOMIC DNA]</scope>
    <source>
        <strain evidence="1 2">DSM 45480</strain>
    </source>
</reference>
<evidence type="ECO:0000313" key="2">
    <source>
        <dbReference type="Proteomes" id="UP000246005"/>
    </source>
</evidence>
<evidence type="ECO:0000313" key="1">
    <source>
        <dbReference type="EMBL" id="PWK88236.1"/>
    </source>
</evidence>
<dbReference type="EMBL" id="QGHB01000003">
    <property type="protein sequence ID" value="PWK88236.1"/>
    <property type="molecule type" value="Genomic_DNA"/>
</dbReference>
<dbReference type="AlphaFoldDB" id="A0A316I4B4"/>
<comment type="caution">
    <text evidence="1">The sequence shown here is derived from an EMBL/GenBank/DDBJ whole genome shotgun (WGS) entry which is preliminary data.</text>
</comment>